<protein>
    <submittedName>
        <fullName evidence="1">Uncharacterized protein</fullName>
    </submittedName>
</protein>
<dbReference type="Proteomes" id="UP001381693">
    <property type="component" value="Unassembled WGS sequence"/>
</dbReference>
<reference evidence="1 2" key="1">
    <citation type="submission" date="2023-11" db="EMBL/GenBank/DDBJ databases">
        <title>Halocaridina rubra genome assembly.</title>
        <authorList>
            <person name="Smith C."/>
        </authorList>
    </citation>
    <scope>NUCLEOTIDE SEQUENCE [LARGE SCALE GENOMIC DNA]</scope>
    <source>
        <strain evidence="1">EP-1</strain>
        <tissue evidence="1">Whole</tissue>
    </source>
</reference>
<organism evidence="1 2">
    <name type="scientific">Halocaridina rubra</name>
    <name type="common">Hawaiian red shrimp</name>
    <dbReference type="NCBI Taxonomy" id="373956"/>
    <lineage>
        <taxon>Eukaryota</taxon>
        <taxon>Metazoa</taxon>
        <taxon>Ecdysozoa</taxon>
        <taxon>Arthropoda</taxon>
        <taxon>Crustacea</taxon>
        <taxon>Multicrustacea</taxon>
        <taxon>Malacostraca</taxon>
        <taxon>Eumalacostraca</taxon>
        <taxon>Eucarida</taxon>
        <taxon>Decapoda</taxon>
        <taxon>Pleocyemata</taxon>
        <taxon>Caridea</taxon>
        <taxon>Atyoidea</taxon>
        <taxon>Atyidae</taxon>
        <taxon>Halocaridina</taxon>
    </lineage>
</organism>
<name>A0AAN8ZYT2_HALRR</name>
<dbReference type="EMBL" id="JAXCGZ010017292">
    <property type="protein sequence ID" value="KAK7068349.1"/>
    <property type="molecule type" value="Genomic_DNA"/>
</dbReference>
<dbReference type="AlphaFoldDB" id="A0AAN8ZYT2"/>
<keyword evidence="2" id="KW-1185">Reference proteome</keyword>
<comment type="caution">
    <text evidence="1">The sequence shown here is derived from an EMBL/GenBank/DDBJ whole genome shotgun (WGS) entry which is preliminary data.</text>
</comment>
<evidence type="ECO:0000313" key="2">
    <source>
        <dbReference type="Proteomes" id="UP001381693"/>
    </source>
</evidence>
<proteinExistence type="predicted"/>
<evidence type="ECO:0000313" key="1">
    <source>
        <dbReference type="EMBL" id="KAK7068349.1"/>
    </source>
</evidence>
<sequence length="119" mass="13287">MALYGLVADVLHCAAESSMGVVGAGHNHDKMGRWERFMRESNDSMVWKAITWKEEYGNSMNNNSNCPTADELRHHFKSVLNLQRAEICNINTITYEGKCSTSYLEIELDKASGPDGISS</sequence>
<gene>
    <name evidence="1" type="ORF">SK128_003082</name>
</gene>
<feature type="non-terminal residue" evidence="1">
    <location>
        <position position="119"/>
    </location>
</feature>
<accession>A0AAN8ZYT2</accession>